<dbReference type="AlphaFoldDB" id="A0A9N9IHR8"/>
<evidence type="ECO:0000313" key="2">
    <source>
        <dbReference type="Proteomes" id="UP000789405"/>
    </source>
</evidence>
<dbReference type="EMBL" id="CAJVPY010012508">
    <property type="protein sequence ID" value="CAG8734589.1"/>
    <property type="molecule type" value="Genomic_DNA"/>
</dbReference>
<evidence type="ECO:0000313" key="1">
    <source>
        <dbReference type="EMBL" id="CAG8734589.1"/>
    </source>
</evidence>
<gene>
    <name evidence="1" type="ORF">DERYTH_LOCUS15432</name>
</gene>
<organism evidence="1 2">
    <name type="scientific">Dentiscutata erythropus</name>
    <dbReference type="NCBI Taxonomy" id="1348616"/>
    <lineage>
        <taxon>Eukaryota</taxon>
        <taxon>Fungi</taxon>
        <taxon>Fungi incertae sedis</taxon>
        <taxon>Mucoromycota</taxon>
        <taxon>Glomeromycotina</taxon>
        <taxon>Glomeromycetes</taxon>
        <taxon>Diversisporales</taxon>
        <taxon>Gigasporaceae</taxon>
        <taxon>Dentiscutata</taxon>
    </lineage>
</organism>
<proteinExistence type="predicted"/>
<protein>
    <submittedName>
        <fullName evidence="1">2431_t:CDS:1</fullName>
    </submittedName>
</protein>
<keyword evidence="2" id="KW-1185">Reference proteome</keyword>
<reference evidence="1" key="1">
    <citation type="submission" date="2021-06" db="EMBL/GenBank/DDBJ databases">
        <authorList>
            <person name="Kallberg Y."/>
            <person name="Tangrot J."/>
            <person name="Rosling A."/>
        </authorList>
    </citation>
    <scope>NUCLEOTIDE SEQUENCE</scope>
    <source>
        <strain evidence="1">MA453B</strain>
    </source>
</reference>
<name>A0A9N9IHR8_9GLOM</name>
<comment type="caution">
    <text evidence="1">The sequence shown here is derived from an EMBL/GenBank/DDBJ whole genome shotgun (WGS) entry which is preliminary data.</text>
</comment>
<sequence length="126" mass="14706">MIDNEVLGLIVPLTPSIDLSEPPHYWIDHVKNVIAFFMKANDDKRRAIHAEINDETLFKIRGDYEYNELEHEIKRDFFLVQGYLYCDSRILQAAQRFDMNLTSTNFPPTLVPSNKFADNPKTKNNC</sequence>
<accession>A0A9N9IHR8</accession>
<dbReference type="Proteomes" id="UP000789405">
    <property type="component" value="Unassembled WGS sequence"/>
</dbReference>